<dbReference type="FunFam" id="3.10.10.10:FF:000007">
    <property type="entry name" value="Retrovirus-related Pol polyprotein from transposon 17.6-like Protein"/>
    <property type="match status" value="1"/>
</dbReference>
<dbReference type="PROSITE" id="PS00141">
    <property type="entry name" value="ASP_PROTEASE"/>
    <property type="match status" value="1"/>
</dbReference>
<evidence type="ECO:0000313" key="13">
    <source>
        <dbReference type="Proteomes" id="UP001558652"/>
    </source>
</evidence>
<evidence type="ECO:0000256" key="6">
    <source>
        <dbReference type="ARBA" id="ARBA00022759"/>
    </source>
</evidence>
<dbReference type="CDD" id="cd01647">
    <property type="entry name" value="RT_LTR"/>
    <property type="match status" value="1"/>
</dbReference>
<keyword evidence="3" id="KW-0808">Transferase</keyword>
<evidence type="ECO:0000256" key="4">
    <source>
        <dbReference type="ARBA" id="ARBA00022695"/>
    </source>
</evidence>
<protein>
    <recommendedName>
        <fullName evidence="1">RNA-directed DNA polymerase</fullName>
        <ecNumber evidence="1">2.7.7.49</ecNumber>
    </recommendedName>
</protein>
<dbReference type="Pfam" id="PF00078">
    <property type="entry name" value="RVT_1"/>
    <property type="match status" value="1"/>
</dbReference>
<evidence type="ECO:0000256" key="7">
    <source>
        <dbReference type="ARBA" id="ARBA00022801"/>
    </source>
</evidence>
<dbReference type="InterPro" id="IPR043502">
    <property type="entry name" value="DNA/RNA_pol_sf"/>
</dbReference>
<dbReference type="PANTHER" id="PTHR37984:SF5">
    <property type="entry name" value="PROTEIN NYNRIN-LIKE"/>
    <property type="match status" value="1"/>
</dbReference>
<organism evidence="12 13">
    <name type="scientific">Ranatra chinensis</name>
    <dbReference type="NCBI Taxonomy" id="642074"/>
    <lineage>
        <taxon>Eukaryota</taxon>
        <taxon>Metazoa</taxon>
        <taxon>Ecdysozoa</taxon>
        <taxon>Arthropoda</taxon>
        <taxon>Hexapoda</taxon>
        <taxon>Insecta</taxon>
        <taxon>Pterygota</taxon>
        <taxon>Neoptera</taxon>
        <taxon>Paraneoptera</taxon>
        <taxon>Hemiptera</taxon>
        <taxon>Heteroptera</taxon>
        <taxon>Panheteroptera</taxon>
        <taxon>Nepomorpha</taxon>
        <taxon>Nepidae</taxon>
        <taxon>Ranatrinae</taxon>
        <taxon>Ranatra</taxon>
    </lineage>
</organism>
<gene>
    <name evidence="12" type="ORF">AAG570_002491</name>
</gene>
<feature type="domain" description="Reverse transcriptase" evidence="10">
    <location>
        <begin position="188"/>
        <end position="372"/>
    </location>
</feature>
<dbReference type="InterPro" id="IPR043128">
    <property type="entry name" value="Rev_trsase/Diguanyl_cyclase"/>
</dbReference>
<dbReference type="Proteomes" id="UP001558652">
    <property type="component" value="Unassembled WGS sequence"/>
</dbReference>
<dbReference type="FunFam" id="3.30.70.270:FF:000020">
    <property type="entry name" value="Transposon Tf2-6 polyprotein-like Protein"/>
    <property type="match status" value="1"/>
</dbReference>
<dbReference type="FunFam" id="3.10.20.370:FF:000001">
    <property type="entry name" value="Retrovirus-related Pol polyprotein from transposon 17.6-like protein"/>
    <property type="match status" value="1"/>
</dbReference>
<keyword evidence="4" id="KW-0548">Nucleotidyltransferase</keyword>
<dbReference type="EC" id="2.7.7.49" evidence="1"/>
<dbReference type="GO" id="GO:0006508">
    <property type="term" value="P:proteolysis"/>
    <property type="evidence" value="ECO:0007669"/>
    <property type="project" value="UniProtKB-KW"/>
</dbReference>
<evidence type="ECO:0000313" key="12">
    <source>
        <dbReference type="EMBL" id="KAL1123411.1"/>
    </source>
</evidence>
<proteinExistence type="predicted"/>
<name>A0ABD0Y847_9HEMI</name>
<dbReference type="Gene3D" id="3.30.420.10">
    <property type="entry name" value="Ribonuclease H-like superfamily/Ribonuclease H"/>
    <property type="match status" value="1"/>
</dbReference>
<keyword evidence="5" id="KW-0540">Nuclease</keyword>
<feature type="domain" description="Integrase catalytic" evidence="11">
    <location>
        <begin position="812"/>
        <end position="964"/>
    </location>
</feature>
<dbReference type="AlphaFoldDB" id="A0ABD0Y847"/>
<dbReference type="Gene3D" id="1.10.340.70">
    <property type="match status" value="1"/>
</dbReference>
<dbReference type="InterPro" id="IPR001969">
    <property type="entry name" value="Aspartic_peptidase_AS"/>
</dbReference>
<evidence type="ECO:0000256" key="5">
    <source>
        <dbReference type="ARBA" id="ARBA00022722"/>
    </source>
</evidence>
<accession>A0ABD0Y847</accession>
<dbReference type="GO" id="GO:0003964">
    <property type="term" value="F:RNA-directed DNA polymerase activity"/>
    <property type="evidence" value="ECO:0007669"/>
    <property type="project" value="UniProtKB-KW"/>
</dbReference>
<dbReference type="InterPro" id="IPR041373">
    <property type="entry name" value="RT_RNaseH"/>
</dbReference>
<dbReference type="SUPFAM" id="SSF56672">
    <property type="entry name" value="DNA/RNA polymerases"/>
    <property type="match status" value="1"/>
</dbReference>
<dbReference type="GO" id="GO:0008233">
    <property type="term" value="F:peptidase activity"/>
    <property type="evidence" value="ECO:0007669"/>
    <property type="project" value="UniProtKB-KW"/>
</dbReference>
<reference evidence="12 13" key="1">
    <citation type="submission" date="2024-07" db="EMBL/GenBank/DDBJ databases">
        <title>Chromosome-level genome assembly of the water stick insect Ranatra chinensis (Heteroptera: Nepidae).</title>
        <authorList>
            <person name="Liu X."/>
        </authorList>
    </citation>
    <scope>NUCLEOTIDE SEQUENCE [LARGE SCALE GENOMIC DNA]</scope>
    <source>
        <strain evidence="12">Cailab_2021Rc</strain>
        <tissue evidence="12">Muscle</tissue>
    </source>
</reference>
<evidence type="ECO:0000256" key="9">
    <source>
        <dbReference type="SAM" id="MobiDB-lite"/>
    </source>
</evidence>
<evidence type="ECO:0000256" key="3">
    <source>
        <dbReference type="ARBA" id="ARBA00022679"/>
    </source>
</evidence>
<keyword evidence="2" id="KW-0645">Protease</keyword>
<feature type="region of interest" description="Disordered" evidence="9">
    <location>
        <begin position="599"/>
        <end position="637"/>
    </location>
</feature>
<keyword evidence="7" id="KW-0378">Hydrolase</keyword>
<keyword evidence="13" id="KW-1185">Reference proteome</keyword>
<dbReference type="EMBL" id="JBFDAA010000012">
    <property type="protein sequence ID" value="KAL1123411.1"/>
    <property type="molecule type" value="Genomic_DNA"/>
</dbReference>
<dbReference type="PANTHER" id="PTHR37984">
    <property type="entry name" value="PROTEIN CBG26694"/>
    <property type="match status" value="1"/>
</dbReference>
<evidence type="ECO:0000259" key="11">
    <source>
        <dbReference type="PROSITE" id="PS50994"/>
    </source>
</evidence>
<dbReference type="GO" id="GO:0004519">
    <property type="term" value="F:endonuclease activity"/>
    <property type="evidence" value="ECO:0007669"/>
    <property type="project" value="UniProtKB-KW"/>
</dbReference>
<dbReference type="Pfam" id="PF17921">
    <property type="entry name" value="Integrase_H2C2"/>
    <property type="match status" value="1"/>
</dbReference>
<dbReference type="InterPro" id="IPR050951">
    <property type="entry name" value="Retrovirus_Pol_polyprotein"/>
</dbReference>
<dbReference type="InterPro" id="IPR021109">
    <property type="entry name" value="Peptidase_aspartic_dom_sf"/>
</dbReference>
<keyword evidence="8" id="KW-0695">RNA-directed DNA polymerase</keyword>
<dbReference type="GO" id="GO:0042575">
    <property type="term" value="C:DNA polymerase complex"/>
    <property type="evidence" value="ECO:0007669"/>
    <property type="project" value="UniProtKB-ARBA"/>
</dbReference>
<evidence type="ECO:0000256" key="1">
    <source>
        <dbReference type="ARBA" id="ARBA00012493"/>
    </source>
</evidence>
<dbReference type="Gene3D" id="2.40.70.10">
    <property type="entry name" value="Acid Proteases"/>
    <property type="match status" value="1"/>
</dbReference>
<comment type="caution">
    <text evidence="12">The sequence shown here is derived from an EMBL/GenBank/DDBJ whole genome shotgun (WGS) entry which is preliminary data.</text>
</comment>
<dbReference type="PROSITE" id="PS50994">
    <property type="entry name" value="INTEGRASE"/>
    <property type="match status" value="1"/>
</dbReference>
<dbReference type="Gene3D" id="3.10.10.10">
    <property type="entry name" value="HIV Type 1 Reverse Transcriptase, subunit A, domain 1"/>
    <property type="match status" value="1"/>
</dbReference>
<evidence type="ECO:0000256" key="2">
    <source>
        <dbReference type="ARBA" id="ARBA00022670"/>
    </source>
</evidence>
<dbReference type="Pfam" id="PF17917">
    <property type="entry name" value="RT_RNaseH"/>
    <property type="match status" value="1"/>
</dbReference>
<keyword evidence="6" id="KW-0255">Endonuclease</keyword>
<dbReference type="PROSITE" id="PS50878">
    <property type="entry name" value="RT_POL"/>
    <property type="match status" value="1"/>
</dbReference>
<dbReference type="InterPro" id="IPR012337">
    <property type="entry name" value="RNaseH-like_sf"/>
</dbReference>
<dbReference type="SUPFAM" id="SSF50630">
    <property type="entry name" value="Acid proteases"/>
    <property type="match status" value="1"/>
</dbReference>
<dbReference type="InterPro" id="IPR036397">
    <property type="entry name" value="RNaseH_sf"/>
</dbReference>
<evidence type="ECO:0000256" key="8">
    <source>
        <dbReference type="ARBA" id="ARBA00022918"/>
    </source>
</evidence>
<dbReference type="Gene3D" id="3.30.70.270">
    <property type="match status" value="2"/>
</dbReference>
<dbReference type="Pfam" id="PF00665">
    <property type="entry name" value="rve"/>
    <property type="match status" value="1"/>
</dbReference>
<dbReference type="InterPro" id="IPR001584">
    <property type="entry name" value="Integrase_cat-core"/>
</dbReference>
<dbReference type="CDD" id="cd09274">
    <property type="entry name" value="RNase_HI_RT_Ty3"/>
    <property type="match status" value="1"/>
</dbReference>
<dbReference type="InterPro" id="IPR041588">
    <property type="entry name" value="Integrase_H2C2"/>
</dbReference>
<dbReference type="InterPro" id="IPR000477">
    <property type="entry name" value="RT_dom"/>
</dbReference>
<dbReference type="SUPFAM" id="SSF53098">
    <property type="entry name" value="Ribonuclease H-like"/>
    <property type="match status" value="1"/>
</dbReference>
<sequence>MEVLVDTGSTTSLLSGKARRKNFGKVPGTPGGGIIRTVSGRARTGECVTVDATPLCGRPLLWSARVMNGEWSNRFDAILGVDFMAQAGVDITIKGDRAQVRIGEKRFVTDLVLGRAQSGHAEEVSDDIMGRIRDEFRDVIQDDLEGLKVCPWAKHYIPLVESGPVYKKPYRYPHAMREEIRGQLDEMLKAGIIRHSASPFSSPLWVVPKGDPGEGKQRYRVVVDYRDLNRKTEPEFYPLPRIEDVLDMLAGATIFSVVDLKSGYHQIEVAEKDKYKTAFTFERGHYEYNRMPFGLRNAPATFQRLMDAALKPLGIGFVQGYMDDLIIFSKSRTEHLRHLRAVFRRLREAGLTASASKSKFALESIDFLGYVISREGVAPARKKVQGILDAGVPQNQTEIRRVLGMINYYRRFIPNAAEVCKPLTAALQKGGNVKNVKGFKEALEQVTDILCRLPTLRYPDFKLPFEVCTDASDVALGAVLSQQAKDGEYPLAFISRTLSKAECNYSTVEKELLAILWAVEQLRPYLYGNTFTLFSDHKPLVWMESMAERSPKIARWKEALRNYDFVIKYREGKANVVADYLSRPILIHCHDSDSEDPWGFEPLAESGVNTIPDRPAEQGTENQPETVDRADRQTYRGPQVSTEIVNKQKHQLWWQTGTDSVVHTRYDVWEGKRIINIQVPKDASINTLTDILTQHLVPDTTTHMYVPDQDLAARIWTAYEGNFNHRQAGLVQCGKAVESVRTTQEQGDLVKSYHLGKTNHRGINETLSRLSRHFYWPGMKKTIEDTIGRCEVCNRAKYLRQPTQVPQEITPTPQRPFERVHIDLFYEGRITYMTGIDPFSKYAMALQVPDKSGNSIRRALANWFAMFGIPMELVMDNGNEFRNELVQGYLKANDVGVHFTTPGHHQSNGPVERFHSTLIEHLRLLREDRGLVGPEAVLVAVAAYNSSIHSVTGVTPFEAVFGQTSLRPIRHRTADAMDARERNRVFAEIEERVEAEKAARVTRINESMTHDAMANVRPGDVLYKAANLTRRKGDRRFDGPFLVRNILDHGRLQIENVRRPGRTEVIHLRDCRVARGLEDTGAPEDANVILL</sequence>
<evidence type="ECO:0000259" key="10">
    <source>
        <dbReference type="PROSITE" id="PS50878"/>
    </source>
</evidence>